<evidence type="ECO:0000313" key="3">
    <source>
        <dbReference type="Proteomes" id="UP000317371"/>
    </source>
</evidence>
<organism evidence="2 3">
    <name type="scientific">Litorilinea aerophila</name>
    <dbReference type="NCBI Taxonomy" id="1204385"/>
    <lineage>
        <taxon>Bacteria</taxon>
        <taxon>Bacillati</taxon>
        <taxon>Chloroflexota</taxon>
        <taxon>Caldilineae</taxon>
        <taxon>Caldilineales</taxon>
        <taxon>Caldilineaceae</taxon>
        <taxon>Litorilinea</taxon>
    </lineage>
</organism>
<keyword evidence="1" id="KW-0812">Transmembrane</keyword>
<accession>A0A540VAF2</accession>
<proteinExistence type="predicted"/>
<dbReference type="InterPro" id="IPR009793">
    <property type="entry name" value="DUF1361"/>
</dbReference>
<keyword evidence="3" id="KW-1185">Reference proteome</keyword>
<sequence length="272" mass="31015">MPGQSSETQKGPAAGVKGQVFAQESAGMWNVLGGRPHPRRTPFPFISLLAPERTRMLLLLLLYILSSAASVGLFLFRVYYAQTTTYRFLNKNLLLAWIPMVCALLAWRLGYGRRRPSWLVWGLLGLWLLFFPNAPYLITDLMHISPRHRVPLWFDALLLFSYAWTGLMLGFFSLQLVQLLFQRWYGPMLGWLVALVSIAAGSFGVYLGRLPRWNSWDVLLAPHSLLTDILAHFHAPLNHLQGLLMSFFFFVFLTVTYVTVAVLGGIRWQREG</sequence>
<dbReference type="InParanoid" id="A0A540VAF2"/>
<evidence type="ECO:0000313" key="2">
    <source>
        <dbReference type="EMBL" id="TQE93756.1"/>
    </source>
</evidence>
<dbReference type="Proteomes" id="UP000317371">
    <property type="component" value="Unassembled WGS sequence"/>
</dbReference>
<dbReference type="AlphaFoldDB" id="A0A540VAF2"/>
<feature type="transmembrane region" description="Helical" evidence="1">
    <location>
        <begin position="243"/>
        <end position="266"/>
    </location>
</feature>
<name>A0A540VAF2_9CHLR</name>
<gene>
    <name evidence="2" type="ORF">FKZ61_19795</name>
</gene>
<dbReference type="OrthoDB" id="4540541at2"/>
<keyword evidence="1" id="KW-1133">Transmembrane helix</keyword>
<feature type="transmembrane region" description="Helical" evidence="1">
    <location>
        <begin position="118"/>
        <end position="138"/>
    </location>
</feature>
<evidence type="ECO:0000256" key="1">
    <source>
        <dbReference type="SAM" id="Phobius"/>
    </source>
</evidence>
<comment type="caution">
    <text evidence="2">The sequence shown here is derived from an EMBL/GenBank/DDBJ whole genome shotgun (WGS) entry which is preliminary data.</text>
</comment>
<feature type="transmembrane region" description="Helical" evidence="1">
    <location>
        <begin position="92"/>
        <end position="111"/>
    </location>
</feature>
<feature type="transmembrane region" description="Helical" evidence="1">
    <location>
        <begin position="158"/>
        <end position="181"/>
    </location>
</feature>
<keyword evidence="1" id="KW-0472">Membrane</keyword>
<feature type="transmembrane region" description="Helical" evidence="1">
    <location>
        <begin position="188"/>
        <end position="207"/>
    </location>
</feature>
<dbReference type="Pfam" id="PF07099">
    <property type="entry name" value="DUF1361"/>
    <property type="match status" value="1"/>
</dbReference>
<reference evidence="2 3" key="1">
    <citation type="submission" date="2019-06" db="EMBL/GenBank/DDBJ databases">
        <title>Genome sequence of Litorilinea aerophila BAA-2444.</title>
        <authorList>
            <person name="Maclea K.S."/>
            <person name="Maurais E.G."/>
            <person name="Iannazzi L.C."/>
        </authorList>
    </citation>
    <scope>NUCLEOTIDE SEQUENCE [LARGE SCALE GENOMIC DNA]</scope>
    <source>
        <strain evidence="2 3">ATCC BAA-2444</strain>
    </source>
</reference>
<feature type="transmembrane region" description="Helical" evidence="1">
    <location>
        <begin position="57"/>
        <end position="80"/>
    </location>
</feature>
<protein>
    <submittedName>
        <fullName evidence="2">DUF1361 domain-containing protein</fullName>
    </submittedName>
</protein>
<dbReference type="EMBL" id="VIGC01000033">
    <property type="protein sequence ID" value="TQE93756.1"/>
    <property type="molecule type" value="Genomic_DNA"/>
</dbReference>